<dbReference type="GO" id="GO:0000978">
    <property type="term" value="F:RNA polymerase II cis-regulatory region sequence-specific DNA binding"/>
    <property type="evidence" value="ECO:0007669"/>
    <property type="project" value="TreeGrafter"/>
</dbReference>
<dbReference type="FunFam" id="3.30.160.60:FF:000072">
    <property type="entry name" value="zinc finger protein 143 isoform X1"/>
    <property type="match status" value="1"/>
</dbReference>
<dbReference type="FunFam" id="3.30.160.60:FF:000125">
    <property type="entry name" value="Putative zinc finger protein 143"/>
    <property type="match status" value="1"/>
</dbReference>
<keyword evidence="1" id="KW-0479">Metal-binding</keyword>
<evidence type="ECO:0000256" key="2">
    <source>
        <dbReference type="ARBA" id="ARBA00022737"/>
    </source>
</evidence>
<feature type="domain" description="C2H2-type" evidence="9">
    <location>
        <begin position="441"/>
        <end position="468"/>
    </location>
</feature>
<feature type="region of interest" description="Disordered" evidence="8">
    <location>
        <begin position="124"/>
        <end position="185"/>
    </location>
</feature>
<dbReference type="InParanoid" id="A0A0H2REU7"/>
<dbReference type="InterPro" id="IPR036236">
    <property type="entry name" value="Znf_C2H2_sf"/>
</dbReference>
<dbReference type="PROSITE" id="PS00028">
    <property type="entry name" value="ZINC_FINGER_C2H2_1"/>
    <property type="match status" value="6"/>
</dbReference>
<dbReference type="OrthoDB" id="3437960at2759"/>
<dbReference type="FunFam" id="3.30.160.60:FF:000032">
    <property type="entry name" value="Krueppel-like factor 4"/>
    <property type="match status" value="1"/>
</dbReference>
<dbReference type="PROSITE" id="PS51257">
    <property type="entry name" value="PROKAR_LIPOPROTEIN"/>
    <property type="match status" value="1"/>
</dbReference>
<dbReference type="GO" id="GO:0000785">
    <property type="term" value="C:chromatin"/>
    <property type="evidence" value="ECO:0007669"/>
    <property type="project" value="TreeGrafter"/>
</dbReference>
<dbReference type="InterPro" id="IPR013087">
    <property type="entry name" value="Znf_C2H2_type"/>
</dbReference>
<dbReference type="Pfam" id="PF00096">
    <property type="entry name" value="zf-C2H2"/>
    <property type="match status" value="2"/>
</dbReference>
<gene>
    <name evidence="10" type="ORF">SCHPADRAFT_835792</name>
</gene>
<feature type="domain" description="C2H2-type" evidence="9">
    <location>
        <begin position="499"/>
        <end position="526"/>
    </location>
</feature>
<dbReference type="GO" id="GO:0008270">
    <property type="term" value="F:zinc ion binding"/>
    <property type="evidence" value="ECO:0007669"/>
    <property type="project" value="UniProtKB-KW"/>
</dbReference>
<dbReference type="STRING" id="27342.A0A0H2REU7"/>
<keyword evidence="6" id="KW-0804">Transcription</keyword>
<feature type="domain" description="C2H2-type" evidence="9">
    <location>
        <begin position="527"/>
        <end position="556"/>
    </location>
</feature>
<dbReference type="PROSITE" id="PS50157">
    <property type="entry name" value="ZINC_FINGER_C2H2_2"/>
    <property type="match status" value="6"/>
</dbReference>
<evidence type="ECO:0000313" key="11">
    <source>
        <dbReference type="Proteomes" id="UP000053477"/>
    </source>
</evidence>
<evidence type="ECO:0000256" key="6">
    <source>
        <dbReference type="ARBA" id="ARBA00023163"/>
    </source>
</evidence>
<name>A0A0H2REU7_9AGAM</name>
<dbReference type="Proteomes" id="UP000053477">
    <property type="component" value="Unassembled WGS sequence"/>
</dbReference>
<dbReference type="FunFam" id="3.30.160.60:FF:000202">
    <property type="entry name" value="Zinc finger protein 574"/>
    <property type="match status" value="1"/>
</dbReference>
<dbReference type="EMBL" id="KQ086108">
    <property type="protein sequence ID" value="KLO08048.1"/>
    <property type="molecule type" value="Genomic_DNA"/>
</dbReference>
<evidence type="ECO:0000256" key="3">
    <source>
        <dbReference type="ARBA" id="ARBA00022771"/>
    </source>
</evidence>
<keyword evidence="2" id="KW-0677">Repeat</keyword>
<feature type="compositionally biased region" description="Low complexity" evidence="8">
    <location>
        <begin position="139"/>
        <end position="157"/>
    </location>
</feature>
<dbReference type="Gene3D" id="3.30.160.60">
    <property type="entry name" value="Classic Zinc Finger"/>
    <property type="match status" value="7"/>
</dbReference>
<organism evidence="10 11">
    <name type="scientific">Schizopora paradoxa</name>
    <dbReference type="NCBI Taxonomy" id="27342"/>
    <lineage>
        <taxon>Eukaryota</taxon>
        <taxon>Fungi</taxon>
        <taxon>Dikarya</taxon>
        <taxon>Basidiomycota</taxon>
        <taxon>Agaricomycotina</taxon>
        <taxon>Agaricomycetes</taxon>
        <taxon>Hymenochaetales</taxon>
        <taxon>Schizoporaceae</taxon>
        <taxon>Schizopora</taxon>
    </lineage>
</organism>
<dbReference type="SMART" id="SM00355">
    <property type="entry name" value="ZnF_C2H2"/>
    <property type="match status" value="7"/>
</dbReference>
<dbReference type="PANTHER" id="PTHR14003:SF19">
    <property type="entry name" value="YY2 TRANSCRIPTION FACTOR"/>
    <property type="match status" value="1"/>
</dbReference>
<keyword evidence="4" id="KW-0862">Zinc</keyword>
<keyword evidence="5" id="KW-0805">Transcription regulation</keyword>
<feature type="region of interest" description="Disordered" evidence="8">
    <location>
        <begin position="323"/>
        <end position="369"/>
    </location>
</feature>
<feature type="domain" description="C2H2-type" evidence="9">
    <location>
        <begin position="374"/>
        <end position="404"/>
    </location>
</feature>
<evidence type="ECO:0000256" key="1">
    <source>
        <dbReference type="ARBA" id="ARBA00022723"/>
    </source>
</evidence>
<dbReference type="GO" id="GO:0032502">
    <property type="term" value="P:developmental process"/>
    <property type="evidence" value="ECO:0007669"/>
    <property type="project" value="UniProtKB-ARBA"/>
</dbReference>
<protein>
    <recommendedName>
        <fullName evidence="9">C2H2-type domain-containing protein</fullName>
    </recommendedName>
</protein>
<dbReference type="GO" id="GO:0000981">
    <property type="term" value="F:DNA-binding transcription factor activity, RNA polymerase II-specific"/>
    <property type="evidence" value="ECO:0007669"/>
    <property type="project" value="UniProtKB-ARBA"/>
</dbReference>
<dbReference type="SUPFAM" id="SSF57667">
    <property type="entry name" value="beta-beta-alpha zinc fingers"/>
    <property type="match status" value="5"/>
</dbReference>
<dbReference type="GO" id="GO:0005667">
    <property type="term" value="C:transcription regulator complex"/>
    <property type="evidence" value="ECO:0007669"/>
    <property type="project" value="TreeGrafter"/>
</dbReference>
<evidence type="ECO:0000256" key="7">
    <source>
        <dbReference type="PROSITE-ProRule" id="PRU00042"/>
    </source>
</evidence>
<dbReference type="GO" id="GO:0031519">
    <property type="term" value="C:PcG protein complex"/>
    <property type="evidence" value="ECO:0007669"/>
    <property type="project" value="TreeGrafter"/>
</dbReference>
<dbReference type="Pfam" id="PF13894">
    <property type="entry name" value="zf-C2H2_4"/>
    <property type="match status" value="1"/>
</dbReference>
<dbReference type="PANTHER" id="PTHR14003">
    <property type="entry name" value="TRANSCRIPTIONAL REPRESSOR PROTEIN YY"/>
    <property type="match status" value="1"/>
</dbReference>
<keyword evidence="3 7" id="KW-0863">Zinc-finger</keyword>
<evidence type="ECO:0000256" key="4">
    <source>
        <dbReference type="ARBA" id="ARBA00022833"/>
    </source>
</evidence>
<proteinExistence type="predicted"/>
<dbReference type="AlphaFoldDB" id="A0A0H2REU7"/>
<reference evidence="10 11" key="1">
    <citation type="submission" date="2015-04" db="EMBL/GenBank/DDBJ databases">
        <title>Complete genome sequence of Schizopora paradoxa KUC8140, a cosmopolitan wood degrader in East Asia.</title>
        <authorList>
            <consortium name="DOE Joint Genome Institute"/>
            <person name="Min B."/>
            <person name="Park H."/>
            <person name="Jang Y."/>
            <person name="Kim J.-J."/>
            <person name="Kim K.H."/>
            <person name="Pangilinan J."/>
            <person name="Lipzen A."/>
            <person name="Riley R."/>
            <person name="Grigoriev I.V."/>
            <person name="Spatafora J.W."/>
            <person name="Choi I.-G."/>
        </authorList>
    </citation>
    <scope>NUCLEOTIDE SEQUENCE [LARGE SCALE GENOMIC DNA]</scope>
    <source>
        <strain evidence="10 11">KUC8140</strain>
    </source>
</reference>
<feature type="domain" description="C2H2-type" evidence="9">
    <location>
        <begin position="412"/>
        <end position="440"/>
    </location>
</feature>
<keyword evidence="11" id="KW-1185">Reference proteome</keyword>
<evidence type="ECO:0000256" key="5">
    <source>
        <dbReference type="ARBA" id="ARBA00023015"/>
    </source>
</evidence>
<feature type="domain" description="C2H2-type" evidence="9">
    <location>
        <begin position="469"/>
        <end position="498"/>
    </location>
</feature>
<evidence type="ECO:0000259" key="9">
    <source>
        <dbReference type="PROSITE" id="PS50157"/>
    </source>
</evidence>
<sequence>MREPEIHTSAPVLSSSSCNDCRFVDCEDADCLAVLEPSLQLCSGEDSCPLTSRHLHDTCIDAVCEMEGCDGGEACDGNFEEFLQCCTDYHSYLGSPQLDSTSQINWESWQDLLSAQPGPFSIPSSPHVSADPARSFAASPSNMNSSQQNSFSPFHQPLGGFGPPPRIASPQNQRRVGPPLNSMSGGPGRNGPLMCLWANCGASFNTMNELVGHVNLLHLRPASAPRSYSGNNNNRGGANANTNALSCLWGDCQTFPGMPGFAGPFAGPSNAPSNPQFDAAALNMLSSHLLQDHLGLQAPPFPLQAPNGVPTGFGMLPQMHHGIGAPRMHGRTSQNHSTMTSGMPSPKSSPSQTPEPSTGEEEQGDHHDCSSSAHICHWQSCGRSFATCDALTTHITSAHVGSGRSHYDCYWSGCNRHGEQGFASKQKILRHLQSHTGHRPFQCQICQQNFSEAATLQQHMRRHTQEKPFVCDFPGCGKAFAITGALTIHKRTHNGDRPFKCPHCEKAFAESSNLSKHVRTHTGLRPYSCSEPGCDKCFARPDQLHRHMNVHTKKKAAQS</sequence>
<evidence type="ECO:0000313" key="10">
    <source>
        <dbReference type="EMBL" id="KLO08048.1"/>
    </source>
</evidence>
<accession>A0A0H2REU7</accession>
<evidence type="ECO:0000256" key="8">
    <source>
        <dbReference type="SAM" id="MobiDB-lite"/>
    </source>
</evidence>
<feature type="compositionally biased region" description="Polar residues" evidence="8">
    <location>
        <begin position="331"/>
        <end position="356"/>
    </location>
</feature>